<dbReference type="Proteomes" id="UP000663419">
    <property type="component" value="Chromosome 2"/>
</dbReference>
<organism evidence="2 3">
    <name type="scientific">Ajellomyces capsulatus (strain H88)</name>
    <name type="common">Darling's disease fungus</name>
    <name type="synonym">Histoplasma capsulatum</name>
    <dbReference type="NCBI Taxonomy" id="544711"/>
    <lineage>
        <taxon>Eukaryota</taxon>
        <taxon>Fungi</taxon>
        <taxon>Dikarya</taxon>
        <taxon>Ascomycota</taxon>
        <taxon>Pezizomycotina</taxon>
        <taxon>Eurotiomycetes</taxon>
        <taxon>Eurotiomycetidae</taxon>
        <taxon>Onygenales</taxon>
        <taxon>Ajellomycetaceae</taxon>
        <taxon>Histoplasma</taxon>
    </lineage>
</organism>
<dbReference type="PROSITE" id="PS50097">
    <property type="entry name" value="BTB"/>
    <property type="match status" value="1"/>
</dbReference>
<dbReference type="VEuPathDB" id="FungiDB:I7I53_08551"/>
<dbReference type="CDD" id="cd18186">
    <property type="entry name" value="BTB_POZ_ZBTB_KLHL-like"/>
    <property type="match status" value="1"/>
</dbReference>
<name>A0A8A1LFZ7_AJEC8</name>
<accession>A0A8A1LFZ7</accession>
<feature type="domain" description="BTB" evidence="1">
    <location>
        <begin position="21"/>
        <end position="88"/>
    </location>
</feature>
<dbReference type="InterPro" id="IPR000210">
    <property type="entry name" value="BTB/POZ_dom"/>
</dbReference>
<evidence type="ECO:0000313" key="2">
    <source>
        <dbReference type="EMBL" id="QSS52806.1"/>
    </source>
</evidence>
<dbReference type="Gene3D" id="3.30.710.10">
    <property type="entry name" value="Potassium Channel Kv1.1, Chain A"/>
    <property type="match status" value="1"/>
</dbReference>
<dbReference type="PANTHER" id="PTHR47843">
    <property type="entry name" value="BTB DOMAIN-CONTAINING PROTEIN-RELATED"/>
    <property type="match status" value="1"/>
</dbReference>
<reference evidence="2" key="1">
    <citation type="submission" date="2021-01" db="EMBL/GenBank/DDBJ databases">
        <title>Chromosome-level genome assembly of a human fungal pathogen reveals clustering of transcriptionally co-regulated genes.</title>
        <authorList>
            <person name="Voorhies M."/>
            <person name="Cohen S."/>
            <person name="Shea T.P."/>
            <person name="Petrus S."/>
            <person name="Munoz J.F."/>
            <person name="Poplawski S."/>
            <person name="Goldman W.E."/>
            <person name="Michael T."/>
            <person name="Cuomo C.A."/>
            <person name="Sil A."/>
            <person name="Beyhan S."/>
        </authorList>
    </citation>
    <scope>NUCLEOTIDE SEQUENCE</scope>
    <source>
        <strain evidence="2">H88</strain>
    </source>
</reference>
<dbReference type="EMBL" id="CP069103">
    <property type="protein sequence ID" value="QSS52806.1"/>
    <property type="molecule type" value="Genomic_DNA"/>
</dbReference>
<dbReference type="SUPFAM" id="SSF54695">
    <property type="entry name" value="POZ domain"/>
    <property type="match status" value="1"/>
</dbReference>
<proteinExistence type="predicted"/>
<evidence type="ECO:0000259" key="1">
    <source>
        <dbReference type="PROSITE" id="PS50097"/>
    </source>
</evidence>
<dbReference type="InterPro" id="IPR011333">
    <property type="entry name" value="SKP1/BTB/POZ_sf"/>
</dbReference>
<gene>
    <name evidence="2" type="ORF">I7I53_08551</name>
</gene>
<dbReference type="AlphaFoldDB" id="A0A8A1LFZ7"/>
<evidence type="ECO:0000313" key="3">
    <source>
        <dbReference type="Proteomes" id="UP000663419"/>
    </source>
</evidence>
<dbReference type="Pfam" id="PF00651">
    <property type="entry name" value="BTB"/>
    <property type="match status" value="1"/>
</dbReference>
<dbReference type="PANTHER" id="PTHR47843:SF5">
    <property type="entry name" value="BTB_POZ DOMAIN PROTEIN"/>
    <property type="match status" value="1"/>
</dbReference>
<protein>
    <recommendedName>
        <fullName evidence="1">BTB domain-containing protein</fullName>
    </recommendedName>
</protein>
<dbReference type="SMART" id="SM00225">
    <property type="entry name" value="BTB"/>
    <property type="match status" value="1"/>
</dbReference>
<sequence>MSLQTPSPGWMERLLSSKQYSDCVIECQGESFYVHKAVVCTQSPVIAAAMDGQFREARTEVMHLFSFDVETVRRMIDYLYTGQFNGDLKSEEVDSATTIEAGDSSFSQDDALLRIRLHMHAIADYLEISGLRERAIESICHVLGINWSIERFLSAMNIILATSQDADMYEAMASIAADHIKELLDSEEFIHLDMPNRMTLGIARELAKGQARSRRYPCRCCSRCKFRQ</sequence>